<dbReference type="KEGG" id="samy:DB32_008460"/>
<protein>
    <submittedName>
        <fullName evidence="2">Uncharacterized protein</fullName>
    </submittedName>
</protein>
<accession>A0A0F6WA54</accession>
<evidence type="ECO:0000313" key="3">
    <source>
        <dbReference type="Proteomes" id="UP000034883"/>
    </source>
</evidence>
<dbReference type="RefSeq" id="WP_053238190.1">
    <property type="nucleotide sequence ID" value="NZ_CP011125.1"/>
</dbReference>
<dbReference type="AlphaFoldDB" id="A0A0F6WA54"/>
<name>A0A0F6WA54_9BACT</name>
<feature type="region of interest" description="Disordered" evidence="1">
    <location>
        <begin position="1"/>
        <end position="65"/>
    </location>
</feature>
<gene>
    <name evidence="2" type="ORF">DB32_008460</name>
</gene>
<sequence>MSDSKQKRTLSDDDVVVKRSSTGRAIERVGGNLGPGAKTATDPDAGGGGGRGAPKPGGATDADAS</sequence>
<dbReference type="Proteomes" id="UP000034883">
    <property type="component" value="Chromosome"/>
</dbReference>
<organism evidence="2 3">
    <name type="scientific">Sandaracinus amylolyticus</name>
    <dbReference type="NCBI Taxonomy" id="927083"/>
    <lineage>
        <taxon>Bacteria</taxon>
        <taxon>Pseudomonadati</taxon>
        <taxon>Myxococcota</taxon>
        <taxon>Polyangia</taxon>
        <taxon>Polyangiales</taxon>
        <taxon>Sandaracinaceae</taxon>
        <taxon>Sandaracinus</taxon>
    </lineage>
</organism>
<feature type="compositionally biased region" description="Basic and acidic residues" evidence="1">
    <location>
        <begin position="1"/>
        <end position="17"/>
    </location>
</feature>
<reference evidence="2 3" key="1">
    <citation type="submission" date="2015-03" db="EMBL/GenBank/DDBJ databases">
        <title>Genome assembly of Sandaracinus amylolyticus DSM 53668.</title>
        <authorList>
            <person name="Sharma G."/>
            <person name="Subramanian S."/>
        </authorList>
    </citation>
    <scope>NUCLEOTIDE SEQUENCE [LARGE SCALE GENOMIC DNA]</scope>
    <source>
        <strain evidence="2 3">DSM 53668</strain>
    </source>
</reference>
<feature type="compositionally biased region" description="Low complexity" evidence="1">
    <location>
        <begin position="53"/>
        <end position="65"/>
    </location>
</feature>
<evidence type="ECO:0000313" key="2">
    <source>
        <dbReference type="EMBL" id="AKF11311.1"/>
    </source>
</evidence>
<dbReference type="EMBL" id="CP011125">
    <property type="protein sequence ID" value="AKF11311.1"/>
    <property type="molecule type" value="Genomic_DNA"/>
</dbReference>
<evidence type="ECO:0000256" key="1">
    <source>
        <dbReference type="SAM" id="MobiDB-lite"/>
    </source>
</evidence>
<dbReference type="STRING" id="927083.DB32_008460"/>
<proteinExistence type="predicted"/>
<keyword evidence="3" id="KW-1185">Reference proteome</keyword>